<keyword evidence="6" id="KW-1185">Reference proteome</keyword>
<dbReference type="CDD" id="cd05301">
    <property type="entry name" value="GDH"/>
    <property type="match status" value="1"/>
</dbReference>
<dbReference type="FunFam" id="3.40.50.720:FF:000606">
    <property type="entry name" value="Chromosome 15, whole genome shotgun sequence"/>
    <property type="match status" value="1"/>
</dbReference>
<dbReference type="InterPro" id="IPR029753">
    <property type="entry name" value="D-isomer_DH_CS"/>
</dbReference>
<accession>A0A9W8ZKK7</accession>
<dbReference type="GO" id="GO:0051287">
    <property type="term" value="F:NAD binding"/>
    <property type="evidence" value="ECO:0007669"/>
    <property type="project" value="InterPro"/>
</dbReference>
<dbReference type="InterPro" id="IPR036291">
    <property type="entry name" value="NAD(P)-bd_dom_sf"/>
</dbReference>
<feature type="domain" description="D-isomer specific 2-hydroxyacid dehydrogenase NAD-binding" evidence="4">
    <location>
        <begin position="114"/>
        <end position="305"/>
    </location>
</feature>
<dbReference type="OrthoDB" id="298012at2759"/>
<evidence type="ECO:0000259" key="4">
    <source>
        <dbReference type="Pfam" id="PF02826"/>
    </source>
</evidence>
<protein>
    <submittedName>
        <fullName evidence="5">Uncharacterized protein</fullName>
    </submittedName>
</protein>
<evidence type="ECO:0000256" key="2">
    <source>
        <dbReference type="RuleBase" id="RU003719"/>
    </source>
</evidence>
<dbReference type="Pfam" id="PF02826">
    <property type="entry name" value="2-Hacid_dh_C"/>
    <property type="match status" value="1"/>
</dbReference>
<dbReference type="Pfam" id="PF00389">
    <property type="entry name" value="2-Hacid_dh"/>
    <property type="match status" value="1"/>
</dbReference>
<dbReference type="SUPFAM" id="SSF52283">
    <property type="entry name" value="Formate/glycerate dehydrogenase catalytic domain-like"/>
    <property type="match status" value="1"/>
</dbReference>
<evidence type="ECO:0000313" key="5">
    <source>
        <dbReference type="EMBL" id="KAJ4410879.1"/>
    </source>
</evidence>
<dbReference type="InterPro" id="IPR006139">
    <property type="entry name" value="D-isomer_2_OHA_DH_cat_dom"/>
</dbReference>
<evidence type="ECO:0000313" key="6">
    <source>
        <dbReference type="Proteomes" id="UP001140510"/>
    </source>
</evidence>
<dbReference type="PANTHER" id="PTHR10996">
    <property type="entry name" value="2-HYDROXYACID DEHYDROGENASE-RELATED"/>
    <property type="match status" value="1"/>
</dbReference>
<keyword evidence="1 2" id="KW-0560">Oxidoreductase</keyword>
<organism evidence="5 6">
    <name type="scientific">Didymella pomorum</name>
    <dbReference type="NCBI Taxonomy" id="749634"/>
    <lineage>
        <taxon>Eukaryota</taxon>
        <taxon>Fungi</taxon>
        <taxon>Dikarya</taxon>
        <taxon>Ascomycota</taxon>
        <taxon>Pezizomycotina</taxon>
        <taxon>Dothideomycetes</taxon>
        <taxon>Pleosporomycetidae</taxon>
        <taxon>Pleosporales</taxon>
        <taxon>Pleosporineae</taxon>
        <taxon>Didymellaceae</taxon>
        <taxon>Didymella</taxon>
    </lineage>
</organism>
<comment type="similarity">
    <text evidence="2">Belongs to the D-isomer specific 2-hydroxyacid dehydrogenase family.</text>
</comment>
<dbReference type="PROSITE" id="PS00671">
    <property type="entry name" value="D_2_HYDROXYACID_DH_3"/>
    <property type="match status" value="1"/>
</dbReference>
<dbReference type="SUPFAM" id="SSF51735">
    <property type="entry name" value="NAD(P)-binding Rossmann-fold domains"/>
    <property type="match status" value="1"/>
</dbReference>
<comment type="caution">
    <text evidence="5">The sequence shown here is derived from an EMBL/GenBank/DDBJ whole genome shotgun (WGS) entry which is preliminary data.</text>
</comment>
<evidence type="ECO:0000259" key="3">
    <source>
        <dbReference type="Pfam" id="PF00389"/>
    </source>
</evidence>
<dbReference type="EMBL" id="JAPEVA010000007">
    <property type="protein sequence ID" value="KAJ4410879.1"/>
    <property type="molecule type" value="Genomic_DNA"/>
</dbReference>
<dbReference type="PANTHER" id="PTHR10996:SF277">
    <property type="entry name" value="GLYOXYLATE REDUCTASE_HYDROXYPYRUVATE REDUCTASE"/>
    <property type="match status" value="1"/>
</dbReference>
<sequence>MSKSKVVATRNLVHEAQRLLEARADQFEIVQWQSDLPCERSWLLENVAGASGLLIMVSDKIDEDLLEAAGTQLKAIATFTAGADHIDLAALEKRGIRLGYLTDCLSDAVADLAVMLILMAQRRAGEAMARVSRGEWPQMPWHPLLMTGPQIRGATVGFLGFGRISQAVLKRLMAFDIKTAIYITSKPGKPAREDHYGLFRRTIRVEVARDLDQLASESDVVVVGCALTPKTKHLVDANFLGKMKSTAVFVNIARGPVTDTNALVQALDQQKIFGAGLDVIEGEPDIPDDHPILRQPRCVILPHIGSATVQTRTQMAVESVQNLLAGLTGGAMVNEWNL</sequence>
<dbReference type="GO" id="GO:0030267">
    <property type="term" value="F:glyoxylate reductase (NADPH) activity"/>
    <property type="evidence" value="ECO:0007669"/>
    <property type="project" value="TreeGrafter"/>
</dbReference>
<proteinExistence type="inferred from homology"/>
<dbReference type="InterPro" id="IPR006140">
    <property type="entry name" value="D-isomer_DH_NAD-bd"/>
</dbReference>
<dbReference type="Proteomes" id="UP001140510">
    <property type="component" value="Unassembled WGS sequence"/>
</dbReference>
<dbReference type="Gene3D" id="3.40.50.720">
    <property type="entry name" value="NAD(P)-binding Rossmann-like Domain"/>
    <property type="match status" value="2"/>
</dbReference>
<gene>
    <name evidence="5" type="ORF">N0V91_001808</name>
</gene>
<evidence type="ECO:0000256" key="1">
    <source>
        <dbReference type="ARBA" id="ARBA00023002"/>
    </source>
</evidence>
<dbReference type="GO" id="GO:0005829">
    <property type="term" value="C:cytosol"/>
    <property type="evidence" value="ECO:0007669"/>
    <property type="project" value="TreeGrafter"/>
</dbReference>
<dbReference type="InterPro" id="IPR050223">
    <property type="entry name" value="D-isomer_2-hydroxyacid_DH"/>
</dbReference>
<reference evidence="5" key="1">
    <citation type="submission" date="2022-10" db="EMBL/GenBank/DDBJ databases">
        <title>Tapping the CABI collections for fungal endophytes: first genome assemblies for Collariella, Neodidymelliopsis, Ascochyta clinopodiicola, Didymella pomorum, Didymosphaeria variabile, Neocosmospora piperis and Neocucurbitaria cava.</title>
        <authorList>
            <person name="Hill R."/>
        </authorList>
    </citation>
    <scope>NUCLEOTIDE SEQUENCE</scope>
    <source>
        <strain evidence="5">IMI 355091</strain>
    </source>
</reference>
<name>A0A9W8ZKK7_9PLEO</name>
<dbReference type="AlphaFoldDB" id="A0A9W8ZKK7"/>
<feature type="domain" description="D-isomer specific 2-hydroxyacid dehydrogenase catalytic" evidence="3">
    <location>
        <begin position="7"/>
        <end position="335"/>
    </location>
</feature>
<dbReference type="GO" id="GO:0016618">
    <property type="term" value="F:hydroxypyruvate reductase [NAD(P)H] activity"/>
    <property type="evidence" value="ECO:0007669"/>
    <property type="project" value="TreeGrafter"/>
</dbReference>